<accession>A0A383EGC5</accession>
<keyword evidence="1" id="KW-0812">Transmembrane</keyword>
<evidence type="ECO:0000313" key="2">
    <source>
        <dbReference type="EMBL" id="SVE55664.1"/>
    </source>
</evidence>
<sequence>MDSKKIIYYSKRHIFGIGGLLLAVGFVVGGFVWNGKTTKSIEDANAVYEAALANRDKIQNAKIKVDIKNVEVLGQVADEYEDFTKKASEVFVTQQIAPKTSNDFMNYMTQSIVVLNRKATNNLVKVPNDLLKRSDINFSFTF</sequence>
<organism evidence="2">
    <name type="scientific">marine metagenome</name>
    <dbReference type="NCBI Taxonomy" id="408172"/>
    <lineage>
        <taxon>unclassified sequences</taxon>
        <taxon>metagenomes</taxon>
        <taxon>ecological metagenomes</taxon>
    </lineage>
</organism>
<keyword evidence="1" id="KW-0472">Membrane</keyword>
<proteinExistence type="predicted"/>
<evidence type="ECO:0000256" key="1">
    <source>
        <dbReference type="SAM" id="Phobius"/>
    </source>
</evidence>
<gene>
    <name evidence="2" type="ORF">METZ01_LOCUS508518</name>
</gene>
<name>A0A383EGC5_9ZZZZ</name>
<feature type="transmembrane region" description="Helical" evidence="1">
    <location>
        <begin position="12"/>
        <end position="33"/>
    </location>
</feature>
<keyword evidence="1" id="KW-1133">Transmembrane helix</keyword>
<dbReference type="AlphaFoldDB" id="A0A383EGC5"/>
<dbReference type="EMBL" id="UINC01225547">
    <property type="protein sequence ID" value="SVE55664.1"/>
    <property type="molecule type" value="Genomic_DNA"/>
</dbReference>
<reference evidence="2" key="1">
    <citation type="submission" date="2018-05" db="EMBL/GenBank/DDBJ databases">
        <authorList>
            <person name="Lanie J.A."/>
            <person name="Ng W.-L."/>
            <person name="Kazmierczak K.M."/>
            <person name="Andrzejewski T.M."/>
            <person name="Davidsen T.M."/>
            <person name="Wayne K.J."/>
            <person name="Tettelin H."/>
            <person name="Glass J.I."/>
            <person name="Rusch D."/>
            <person name="Podicherti R."/>
            <person name="Tsui H.-C.T."/>
            <person name="Winkler M.E."/>
        </authorList>
    </citation>
    <scope>NUCLEOTIDE SEQUENCE</scope>
</reference>
<feature type="non-terminal residue" evidence="2">
    <location>
        <position position="142"/>
    </location>
</feature>
<protein>
    <submittedName>
        <fullName evidence="2">Uncharacterized protein</fullName>
    </submittedName>
</protein>